<keyword evidence="5" id="KW-0119">Carbohydrate metabolism</keyword>
<accession>A0ABT7ACK9</accession>
<dbReference type="InterPro" id="IPR012341">
    <property type="entry name" value="6hp_glycosidase-like_sf"/>
</dbReference>
<dbReference type="Pfam" id="PF00723">
    <property type="entry name" value="Glyco_hydro_15"/>
    <property type="match status" value="1"/>
</dbReference>
<evidence type="ECO:0000256" key="6">
    <source>
        <dbReference type="ARBA" id="ARBA00023295"/>
    </source>
</evidence>
<dbReference type="PANTHER" id="PTHR31616">
    <property type="entry name" value="TREHALASE"/>
    <property type="match status" value="1"/>
</dbReference>
<keyword evidence="6" id="KW-0326">Glycosidase</keyword>
<evidence type="ECO:0000256" key="2">
    <source>
        <dbReference type="ARBA" id="ARBA00006188"/>
    </source>
</evidence>
<evidence type="ECO:0000313" key="10">
    <source>
        <dbReference type="Proteomes" id="UP001321492"/>
    </source>
</evidence>
<keyword evidence="10" id="KW-1185">Reference proteome</keyword>
<dbReference type="InterPro" id="IPR008928">
    <property type="entry name" value="6-hairpin_glycosidase_sf"/>
</dbReference>
<evidence type="ECO:0000256" key="7">
    <source>
        <dbReference type="ARBA" id="ARBA00023326"/>
    </source>
</evidence>
<evidence type="ECO:0000256" key="1">
    <source>
        <dbReference type="ARBA" id="ARBA00001863"/>
    </source>
</evidence>
<gene>
    <name evidence="9" type="ORF">QNA08_02325</name>
</gene>
<dbReference type="Proteomes" id="UP001321492">
    <property type="component" value="Unassembled WGS sequence"/>
</dbReference>
<proteinExistence type="inferred from homology"/>
<comment type="caution">
    <text evidence="9">The sequence shown here is derived from an EMBL/GenBank/DDBJ whole genome shotgun (WGS) entry which is preliminary data.</text>
</comment>
<evidence type="ECO:0000259" key="8">
    <source>
        <dbReference type="Pfam" id="PF00723"/>
    </source>
</evidence>
<dbReference type="EC" id="3.2.1.3" evidence="3"/>
<comment type="similarity">
    <text evidence="2">Belongs to the glycosyl hydrolase 15 family.</text>
</comment>
<name>A0ABT7ACK9_9HYPH</name>
<evidence type="ECO:0000313" key="9">
    <source>
        <dbReference type="EMBL" id="MDJ1157073.1"/>
    </source>
</evidence>
<dbReference type="PANTHER" id="PTHR31616:SF9">
    <property type="entry name" value="GLUCOAMYLASE, INTRACELLULAR SPORULATION-SPECIFIC"/>
    <property type="match status" value="1"/>
</dbReference>
<dbReference type="InterPro" id="IPR011613">
    <property type="entry name" value="GH15-like"/>
</dbReference>
<protein>
    <recommendedName>
        <fullName evidence="3">glucan 1,4-alpha-glucosidase</fullName>
        <ecNumber evidence="3">3.2.1.3</ecNumber>
    </recommendedName>
</protein>
<evidence type="ECO:0000256" key="3">
    <source>
        <dbReference type="ARBA" id="ARBA00012593"/>
    </source>
</evidence>
<sequence>MVPADPAFDAWMAEEYAVATTAMLRSVSPTGLVRVRDAFGQVIAPKRGSVVASPAPGFYDPNPDYFFHWLRDSALVIDALLLLIAEGSVSRDALSHVDDFVAFSLALGALDGAELAQRRDYRDKVAPQFQKYLRTEEELAAVSGESILAETRFNPDGTLDVIRWSRPQHDGPALRALTVMRREAMAPAPAAGCRRAMADLLRADLDFTCRHWQDPCFDLWEEVFGHHYYTRRVQAAALAAGAAWAAALGDRHRSARYRTAADALGEALAGHWKADAGCYAAHLGRTEADGGPGADPDIAVVLAVLHAKADADAHSISDPGVQATLARLEAIFAGDYPINRTADGALAPAMGRYRGDIYGSGGAYYFATLAAAEFYYRLAAAVRGGRPIRATRDNAVFLERMPGFPRLAPERELGSTTDERRAMVAALLAKGDRFMATVRRYTPASGELSEQFDQCTGEQTSAKDLAWSYAAFITACAARSRLLRLMATA</sequence>
<reference evidence="9 10" key="1">
    <citation type="submission" date="2023-05" db="EMBL/GenBank/DDBJ databases">
        <title>Chelatococcus sp. nov., a moderately thermophilic bacterium isolated from hot spring microbial mat.</title>
        <authorList>
            <person name="Hu C.-J."/>
            <person name="Li W.-J."/>
        </authorList>
    </citation>
    <scope>NUCLEOTIDE SEQUENCE [LARGE SCALE GENOMIC DNA]</scope>
    <source>
        <strain evidence="9 10">SYSU G07232</strain>
    </source>
</reference>
<dbReference type="PRINTS" id="PR00736">
    <property type="entry name" value="GLHYDRLASE15"/>
</dbReference>
<dbReference type="GO" id="GO:0016787">
    <property type="term" value="F:hydrolase activity"/>
    <property type="evidence" value="ECO:0007669"/>
    <property type="project" value="UniProtKB-KW"/>
</dbReference>
<comment type="catalytic activity">
    <reaction evidence="1">
        <text>Hydrolysis of terminal (1-&gt;4)-linked alpha-D-glucose residues successively from non-reducing ends of the chains with release of beta-D-glucose.</text>
        <dbReference type="EC" id="3.2.1.3"/>
    </reaction>
</comment>
<keyword evidence="4 9" id="KW-0378">Hydrolase</keyword>
<dbReference type="SUPFAM" id="SSF48208">
    <property type="entry name" value="Six-hairpin glycosidases"/>
    <property type="match status" value="1"/>
</dbReference>
<dbReference type="Gene3D" id="1.50.10.10">
    <property type="match status" value="1"/>
</dbReference>
<feature type="domain" description="GH15-like" evidence="8">
    <location>
        <begin position="44"/>
        <end position="475"/>
    </location>
</feature>
<dbReference type="InterPro" id="IPR000165">
    <property type="entry name" value="Glucoamylase"/>
</dbReference>
<dbReference type="EMBL" id="JASJEV010000001">
    <property type="protein sequence ID" value="MDJ1157073.1"/>
    <property type="molecule type" value="Genomic_DNA"/>
</dbReference>
<keyword evidence="7" id="KW-0624">Polysaccharide degradation</keyword>
<organism evidence="9 10">
    <name type="scientific">Chelatococcus albus</name>
    <dbReference type="NCBI Taxonomy" id="3047466"/>
    <lineage>
        <taxon>Bacteria</taxon>
        <taxon>Pseudomonadati</taxon>
        <taxon>Pseudomonadota</taxon>
        <taxon>Alphaproteobacteria</taxon>
        <taxon>Hyphomicrobiales</taxon>
        <taxon>Chelatococcaceae</taxon>
        <taxon>Chelatococcus</taxon>
    </lineage>
</organism>
<evidence type="ECO:0000256" key="4">
    <source>
        <dbReference type="ARBA" id="ARBA00022801"/>
    </source>
</evidence>
<evidence type="ECO:0000256" key="5">
    <source>
        <dbReference type="ARBA" id="ARBA00023277"/>
    </source>
</evidence>